<dbReference type="GO" id="GO:0004022">
    <property type="term" value="F:alcohol dehydrogenase (NAD+) activity"/>
    <property type="evidence" value="ECO:0007669"/>
    <property type="project" value="UniProtKB-ARBA"/>
</dbReference>
<feature type="domain" description="Fe-containing alcohol dehydrogenase-like C-terminal" evidence="3">
    <location>
        <begin position="173"/>
        <end position="375"/>
    </location>
</feature>
<dbReference type="InterPro" id="IPR018211">
    <property type="entry name" value="ADH_Fe_CS"/>
</dbReference>
<accession>A0A940PAY7</accession>
<dbReference type="EMBL" id="JAEEGA010000007">
    <property type="protein sequence ID" value="MBP1041664.1"/>
    <property type="molecule type" value="Genomic_DNA"/>
</dbReference>
<dbReference type="FunFam" id="1.20.1090.10:FF:000001">
    <property type="entry name" value="Aldehyde-alcohol dehydrogenase"/>
    <property type="match status" value="1"/>
</dbReference>
<dbReference type="FunFam" id="3.40.50.1970:FF:000003">
    <property type="entry name" value="Alcohol dehydrogenase, iron-containing"/>
    <property type="match status" value="1"/>
</dbReference>
<dbReference type="Pfam" id="PF00465">
    <property type="entry name" value="Fe-ADH"/>
    <property type="match status" value="1"/>
</dbReference>
<dbReference type="Proteomes" id="UP000674938">
    <property type="component" value="Unassembled WGS sequence"/>
</dbReference>
<evidence type="ECO:0000313" key="5">
    <source>
        <dbReference type="Proteomes" id="UP000674938"/>
    </source>
</evidence>
<dbReference type="PROSITE" id="PS00060">
    <property type="entry name" value="ADH_IRON_2"/>
    <property type="match status" value="1"/>
</dbReference>
<dbReference type="PANTHER" id="PTHR11496">
    <property type="entry name" value="ALCOHOL DEHYDROGENASE"/>
    <property type="match status" value="1"/>
</dbReference>
<organism evidence="4 5">
    <name type="scientific">Vagococcus allomyrinae</name>
    <dbReference type="NCBI Taxonomy" id="2794353"/>
    <lineage>
        <taxon>Bacteria</taxon>
        <taxon>Bacillati</taxon>
        <taxon>Bacillota</taxon>
        <taxon>Bacilli</taxon>
        <taxon>Lactobacillales</taxon>
        <taxon>Enterococcaceae</taxon>
        <taxon>Vagococcus</taxon>
    </lineage>
</organism>
<proteinExistence type="predicted"/>
<protein>
    <submittedName>
        <fullName evidence="4">Iron-containing alcohol dehydrogenase</fullName>
    </submittedName>
</protein>
<keyword evidence="1" id="KW-0560">Oxidoreductase</keyword>
<dbReference type="GO" id="GO:0046872">
    <property type="term" value="F:metal ion binding"/>
    <property type="evidence" value="ECO:0007669"/>
    <property type="project" value="InterPro"/>
</dbReference>
<dbReference type="AlphaFoldDB" id="A0A940PAY7"/>
<evidence type="ECO:0000259" key="3">
    <source>
        <dbReference type="Pfam" id="PF25137"/>
    </source>
</evidence>
<dbReference type="Gene3D" id="3.40.50.1970">
    <property type="match status" value="1"/>
</dbReference>
<dbReference type="SUPFAM" id="SSF56796">
    <property type="entry name" value="Dehydroquinate synthase-like"/>
    <property type="match status" value="1"/>
</dbReference>
<reference evidence="4" key="1">
    <citation type="submission" date="2020-12" db="EMBL/GenBank/DDBJ databases">
        <title>Vagococcus allomyrinae sp. nov. and Enterococcus lavae sp. nov., isolated from the larvae of Allomyrina dichotoma.</title>
        <authorList>
            <person name="Lee S.D."/>
        </authorList>
    </citation>
    <scope>NUCLEOTIDE SEQUENCE</scope>
    <source>
        <strain evidence="4">BWB3-3</strain>
    </source>
</reference>
<evidence type="ECO:0000259" key="2">
    <source>
        <dbReference type="Pfam" id="PF00465"/>
    </source>
</evidence>
<name>A0A940PAY7_9ENTE</name>
<dbReference type="PROSITE" id="PS00913">
    <property type="entry name" value="ADH_IRON_1"/>
    <property type="match status" value="1"/>
</dbReference>
<dbReference type="RefSeq" id="WP_209527939.1">
    <property type="nucleotide sequence ID" value="NZ_JAEEGA010000007.1"/>
</dbReference>
<evidence type="ECO:0000313" key="4">
    <source>
        <dbReference type="EMBL" id="MBP1041664.1"/>
    </source>
</evidence>
<dbReference type="CDD" id="cd08180">
    <property type="entry name" value="PDD"/>
    <property type="match status" value="1"/>
</dbReference>
<feature type="domain" description="Alcohol dehydrogenase iron-type/glycerol dehydrogenase GldA" evidence="2">
    <location>
        <begin position="10"/>
        <end position="160"/>
    </location>
</feature>
<dbReference type="InterPro" id="IPR001670">
    <property type="entry name" value="ADH_Fe/GldA"/>
</dbReference>
<sequence length="376" mass="40323">MIINQFTLKTKIVMNQRSLETLKTISGHSALIVADKIMDQLGYLEKVKGYLAEAGIQSQIFSDVKPDPDTAVIAAGIKVYQEFKPDVMVAIGGGSAIDAAKGIFYAVQMSQEPLAKPYFIAIPSTSGTGSEVTDFSVITAADQKVVIVDDSLSPDLAILDSSCIDQLPQQVVVDTGLDVLTHATEAYVAINGTDFTDALAEKAIRLVFQHLPILYEDIGNDDSRDRVHNASCMAGIAFNNAGLGIVHSLSHAIGGRFHLPHGRCNGLLIEKVISYNAQLAGTAETKAAEKYAQLAKMLGLPARTIREGVVSYLDAISQLKTQLGVESGLSQLGLKEEDYQVAVPEMAKVALADRCTPTNPVSPTTAHLEAIYQMIY</sequence>
<keyword evidence="5" id="KW-1185">Reference proteome</keyword>
<dbReference type="InterPro" id="IPR039697">
    <property type="entry name" value="Alcohol_dehydrogenase_Fe"/>
</dbReference>
<gene>
    <name evidence="4" type="ORF">I6N95_11660</name>
</gene>
<dbReference type="Gene3D" id="1.20.1090.10">
    <property type="entry name" value="Dehydroquinate synthase-like - alpha domain"/>
    <property type="match status" value="1"/>
</dbReference>
<evidence type="ECO:0000256" key="1">
    <source>
        <dbReference type="ARBA" id="ARBA00023002"/>
    </source>
</evidence>
<comment type="caution">
    <text evidence="4">The sequence shown here is derived from an EMBL/GenBank/DDBJ whole genome shotgun (WGS) entry which is preliminary data.</text>
</comment>
<dbReference type="PANTHER" id="PTHR11496:SF83">
    <property type="entry name" value="HYDROXYACID-OXOACID TRANSHYDROGENASE, MITOCHONDRIAL"/>
    <property type="match status" value="1"/>
</dbReference>
<dbReference type="InterPro" id="IPR056798">
    <property type="entry name" value="ADH_Fe_C"/>
</dbReference>
<dbReference type="Pfam" id="PF25137">
    <property type="entry name" value="ADH_Fe_C"/>
    <property type="match status" value="1"/>
</dbReference>